<dbReference type="PANTHER" id="PTHR10534">
    <property type="entry name" value="PYRIDOXAL KINASE"/>
    <property type="match status" value="1"/>
</dbReference>
<dbReference type="Pfam" id="PF08543">
    <property type="entry name" value="Phos_pyr_kin"/>
    <property type="match status" value="1"/>
</dbReference>
<gene>
    <name evidence="8" type="ORF">HAX54_031623</name>
</gene>
<accession>A0ABS8SC10</accession>
<keyword evidence="9" id="KW-1185">Reference proteome</keyword>
<evidence type="ECO:0000313" key="9">
    <source>
        <dbReference type="Proteomes" id="UP000823775"/>
    </source>
</evidence>
<reference evidence="8 9" key="1">
    <citation type="journal article" date="2021" name="BMC Genomics">
        <title>Datura genome reveals duplications of psychoactive alkaloid biosynthetic genes and high mutation rate following tissue culture.</title>
        <authorList>
            <person name="Rajewski A."/>
            <person name="Carter-House D."/>
            <person name="Stajich J."/>
            <person name="Litt A."/>
        </authorList>
    </citation>
    <scope>NUCLEOTIDE SEQUENCE [LARGE SCALE GENOMIC DNA]</scope>
    <source>
        <strain evidence="8">AR-01</strain>
    </source>
</reference>
<evidence type="ECO:0000256" key="2">
    <source>
        <dbReference type="ARBA" id="ARBA00012104"/>
    </source>
</evidence>
<dbReference type="EC" id="2.7.1.35" evidence="2"/>
<dbReference type="SUPFAM" id="SSF53613">
    <property type="entry name" value="Ribokinase-like"/>
    <property type="match status" value="1"/>
</dbReference>
<dbReference type="EMBL" id="JACEIK010000400">
    <property type="protein sequence ID" value="MCD7456391.1"/>
    <property type="molecule type" value="Genomic_DNA"/>
</dbReference>
<evidence type="ECO:0000256" key="4">
    <source>
        <dbReference type="ARBA" id="ARBA00022741"/>
    </source>
</evidence>
<keyword evidence="6" id="KW-0067">ATP-binding</keyword>
<dbReference type="InterPro" id="IPR013749">
    <property type="entry name" value="PM/HMP-P_kinase-1"/>
</dbReference>
<dbReference type="InterPro" id="IPR029056">
    <property type="entry name" value="Ribokinase-like"/>
</dbReference>
<keyword evidence="5" id="KW-0418">Kinase</keyword>
<comment type="similarity">
    <text evidence="1">Belongs to the pyridoxine kinase family.</text>
</comment>
<evidence type="ECO:0000256" key="3">
    <source>
        <dbReference type="ARBA" id="ARBA00022679"/>
    </source>
</evidence>
<dbReference type="PANTHER" id="PTHR10534:SF2">
    <property type="entry name" value="PYRIDOXAL KINASE"/>
    <property type="match status" value="1"/>
</dbReference>
<sequence>MFVSSLIARIDSIQSEACRISDPGAQQLHGPTTYPRVSTAIGHRSCPQHSVSYCSGICGQQLENSAGYPTFKGQVLNGEQLWELIEGLEANDLLYYTHLLTGYIGSVSFLNTVLKVVDKLRSVNPKLTYVCDPVMGDEGKLYVPPELVAVYREKVVPVASMLTPNQFEAEQLTGSSITSEKDGQEACNILHAAVSVS</sequence>
<evidence type="ECO:0000313" key="8">
    <source>
        <dbReference type="EMBL" id="MCD7456391.1"/>
    </source>
</evidence>
<keyword evidence="4" id="KW-0547">Nucleotide-binding</keyword>
<keyword evidence="3" id="KW-0808">Transferase</keyword>
<protein>
    <recommendedName>
        <fullName evidence="2">pyridoxal kinase</fullName>
        <ecNumber evidence="2">2.7.1.35</ecNumber>
    </recommendedName>
</protein>
<evidence type="ECO:0000256" key="1">
    <source>
        <dbReference type="ARBA" id="ARBA00008805"/>
    </source>
</evidence>
<proteinExistence type="inferred from homology"/>
<organism evidence="8 9">
    <name type="scientific">Datura stramonium</name>
    <name type="common">Jimsonweed</name>
    <name type="synonym">Common thornapple</name>
    <dbReference type="NCBI Taxonomy" id="4076"/>
    <lineage>
        <taxon>Eukaryota</taxon>
        <taxon>Viridiplantae</taxon>
        <taxon>Streptophyta</taxon>
        <taxon>Embryophyta</taxon>
        <taxon>Tracheophyta</taxon>
        <taxon>Spermatophyta</taxon>
        <taxon>Magnoliopsida</taxon>
        <taxon>eudicotyledons</taxon>
        <taxon>Gunneridae</taxon>
        <taxon>Pentapetalae</taxon>
        <taxon>asterids</taxon>
        <taxon>lamiids</taxon>
        <taxon>Solanales</taxon>
        <taxon>Solanaceae</taxon>
        <taxon>Solanoideae</taxon>
        <taxon>Datureae</taxon>
        <taxon>Datura</taxon>
    </lineage>
</organism>
<dbReference type="InterPro" id="IPR004625">
    <property type="entry name" value="PyrdxlKinase"/>
</dbReference>
<evidence type="ECO:0000259" key="7">
    <source>
        <dbReference type="Pfam" id="PF08543"/>
    </source>
</evidence>
<dbReference type="Gene3D" id="3.40.1190.20">
    <property type="match status" value="1"/>
</dbReference>
<evidence type="ECO:0000256" key="6">
    <source>
        <dbReference type="ARBA" id="ARBA00022840"/>
    </source>
</evidence>
<comment type="caution">
    <text evidence="8">The sequence shown here is derived from an EMBL/GenBank/DDBJ whole genome shotgun (WGS) entry which is preliminary data.</text>
</comment>
<feature type="domain" description="Pyridoxamine kinase/Phosphomethylpyrimidine kinase" evidence="7">
    <location>
        <begin position="101"/>
        <end position="192"/>
    </location>
</feature>
<name>A0ABS8SC10_DATST</name>
<evidence type="ECO:0000256" key="5">
    <source>
        <dbReference type="ARBA" id="ARBA00022777"/>
    </source>
</evidence>
<dbReference type="Proteomes" id="UP000823775">
    <property type="component" value="Unassembled WGS sequence"/>
</dbReference>